<dbReference type="EMBL" id="ML976144">
    <property type="protein sequence ID" value="KAF1937313.1"/>
    <property type="molecule type" value="Genomic_DNA"/>
</dbReference>
<gene>
    <name evidence="1" type="ORF">EJ02DRAFT_458838</name>
</gene>
<organism evidence="1 2">
    <name type="scientific">Clathrospora elynae</name>
    <dbReference type="NCBI Taxonomy" id="706981"/>
    <lineage>
        <taxon>Eukaryota</taxon>
        <taxon>Fungi</taxon>
        <taxon>Dikarya</taxon>
        <taxon>Ascomycota</taxon>
        <taxon>Pezizomycotina</taxon>
        <taxon>Dothideomycetes</taxon>
        <taxon>Pleosporomycetidae</taxon>
        <taxon>Pleosporales</taxon>
        <taxon>Diademaceae</taxon>
        <taxon>Clathrospora</taxon>
    </lineage>
</organism>
<protein>
    <submittedName>
        <fullName evidence="1">Uncharacterized protein</fullName>
    </submittedName>
</protein>
<evidence type="ECO:0000313" key="2">
    <source>
        <dbReference type="Proteomes" id="UP000800038"/>
    </source>
</evidence>
<accession>A0A6A5SBJ0</accession>
<name>A0A6A5SBJ0_9PLEO</name>
<reference evidence="1" key="1">
    <citation type="journal article" date="2020" name="Stud. Mycol.">
        <title>101 Dothideomycetes genomes: a test case for predicting lifestyles and emergence of pathogens.</title>
        <authorList>
            <person name="Haridas S."/>
            <person name="Albert R."/>
            <person name="Binder M."/>
            <person name="Bloem J."/>
            <person name="Labutti K."/>
            <person name="Salamov A."/>
            <person name="Andreopoulos B."/>
            <person name="Baker S."/>
            <person name="Barry K."/>
            <person name="Bills G."/>
            <person name="Bluhm B."/>
            <person name="Cannon C."/>
            <person name="Castanera R."/>
            <person name="Culley D."/>
            <person name="Daum C."/>
            <person name="Ezra D."/>
            <person name="Gonzalez J."/>
            <person name="Henrissat B."/>
            <person name="Kuo A."/>
            <person name="Liang C."/>
            <person name="Lipzen A."/>
            <person name="Lutzoni F."/>
            <person name="Magnuson J."/>
            <person name="Mondo S."/>
            <person name="Nolan M."/>
            <person name="Ohm R."/>
            <person name="Pangilinan J."/>
            <person name="Park H.-J."/>
            <person name="Ramirez L."/>
            <person name="Alfaro M."/>
            <person name="Sun H."/>
            <person name="Tritt A."/>
            <person name="Yoshinaga Y."/>
            <person name="Zwiers L.-H."/>
            <person name="Turgeon B."/>
            <person name="Goodwin S."/>
            <person name="Spatafora J."/>
            <person name="Crous P."/>
            <person name="Grigoriev I."/>
        </authorList>
    </citation>
    <scope>NUCLEOTIDE SEQUENCE</scope>
    <source>
        <strain evidence="1">CBS 161.51</strain>
    </source>
</reference>
<dbReference type="Proteomes" id="UP000800038">
    <property type="component" value="Unassembled WGS sequence"/>
</dbReference>
<dbReference type="AlphaFoldDB" id="A0A6A5SBJ0"/>
<keyword evidence="2" id="KW-1185">Reference proteome</keyword>
<proteinExistence type="predicted"/>
<dbReference type="OrthoDB" id="3797827at2759"/>
<sequence length="293" mass="32929">MSLNSCVKHAGHTIKATDASLGSLEKLPIELRQVIYELVFDVKKPITLHNGLVVNREKRHLQPLDSAQKSWSAILMVSKLVHVEAAWVFYTKTILHLSIDHTLGCYESSRRGNASIRAMWGAVSQFRVLHLRLPSVQHLAALSDSTKLLVYAIDQLVYKWIYNPFQNTLSSQRDVTIHLSRVFEIKLSDHVTSDSLVDAQLTSHTAGLCWKNVDKVVERTVTNSELANWTVSAMAELGDGAKRKRGRRRYRRVKKLVRENGMGFVKLTAEEVPVSTAVDTAGVLGGPHRRFLN</sequence>
<evidence type="ECO:0000313" key="1">
    <source>
        <dbReference type="EMBL" id="KAF1937313.1"/>
    </source>
</evidence>